<evidence type="ECO:0000313" key="8">
    <source>
        <dbReference type="EMBL" id="RUS77535.1"/>
    </source>
</evidence>
<feature type="region of interest" description="Disordered" evidence="4">
    <location>
        <begin position="395"/>
        <end position="485"/>
    </location>
</feature>
<dbReference type="InterPro" id="IPR056579">
    <property type="entry name" value="Ufl1_N"/>
</dbReference>
<reference evidence="8 9" key="1">
    <citation type="submission" date="2019-01" db="EMBL/GenBank/DDBJ databases">
        <title>A draft genome assembly of the solar-powered sea slug Elysia chlorotica.</title>
        <authorList>
            <person name="Cai H."/>
            <person name="Li Q."/>
            <person name="Fang X."/>
            <person name="Li J."/>
            <person name="Curtis N.E."/>
            <person name="Altenburger A."/>
            <person name="Shibata T."/>
            <person name="Feng M."/>
            <person name="Maeda T."/>
            <person name="Schwartz J.A."/>
            <person name="Shigenobu S."/>
            <person name="Lundholm N."/>
            <person name="Nishiyama T."/>
            <person name="Yang H."/>
            <person name="Hasebe M."/>
            <person name="Li S."/>
            <person name="Pierce S.K."/>
            <person name="Wang J."/>
        </authorList>
    </citation>
    <scope>NUCLEOTIDE SEQUENCE [LARGE SCALE GENOMIC DNA]</scope>
    <source>
        <strain evidence="8">EC2010</strain>
        <tissue evidence="8">Whole organism of an adult</tissue>
    </source>
</reference>
<comment type="caution">
    <text evidence="8">The sequence shown here is derived from an EMBL/GenBank/DDBJ whole genome shotgun (WGS) entry which is preliminary data.</text>
</comment>
<dbReference type="InterPro" id="IPR056580">
    <property type="entry name" value="Ufl1_dom"/>
</dbReference>
<dbReference type="GO" id="GO:0034976">
    <property type="term" value="P:response to endoplasmic reticulum stress"/>
    <property type="evidence" value="ECO:0007669"/>
    <property type="project" value="TreeGrafter"/>
</dbReference>
<name>A0A3S1BXM8_ELYCH</name>
<dbReference type="Pfam" id="PF23659">
    <property type="entry name" value="UFL1"/>
    <property type="match status" value="1"/>
</dbReference>
<evidence type="ECO:0000256" key="3">
    <source>
        <dbReference type="ARBA" id="ARBA00022786"/>
    </source>
</evidence>
<dbReference type="GO" id="GO:0061666">
    <property type="term" value="F:UFM1 ligase activity"/>
    <property type="evidence" value="ECO:0007669"/>
    <property type="project" value="InterPro"/>
</dbReference>
<evidence type="ECO:0008006" key="10">
    <source>
        <dbReference type="Google" id="ProtNLM"/>
    </source>
</evidence>
<evidence type="ECO:0000313" key="9">
    <source>
        <dbReference type="Proteomes" id="UP000271974"/>
    </source>
</evidence>
<proteinExistence type="inferred from homology"/>
<evidence type="ECO:0000259" key="5">
    <source>
        <dbReference type="Pfam" id="PF09743"/>
    </source>
</evidence>
<evidence type="ECO:0000256" key="4">
    <source>
        <dbReference type="SAM" id="MobiDB-lite"/>
    </source>
</evidence>
<feature type="domain" description="E3 UFM1-protein ligase 1-like" evidence="6">
    <location>
        <begin position="551"/>
        <end position="672"/>
    </location>
</feature>
<dbReference type="GO" id="GO:1990592">
    <property type="term" value="P:protein K69-linked ufmylation"/>
    <property type="evidence" value="ECO:0007669"/>
    <property type="project" value="TreeGrafter"/>
</dbReference>
<feature type="domain" description="E3 UFM1-protein ligase 1-like N-terminal" evidence="5">
    <location>
        <begin position="6"/>
        <end position="283"/>
    </location>
</feature>
<dbReference type="Pfam" id="PF09743">
    <property type="entry name" value="E3_UFM1_ligase"/>
    <property type="match status" value="1"/>
</dbReference>
<keyword evidence="9" id="KW-1185">Reference proteome</keyword>
<dbReference type="Proteomes" id="UP000271974">
    <property type="component" value="Unassembled WGS sequence"/>
</dbReference>
<keyword evidence="2" id="KW-0808">Transferase</keyword>
<keyword evidence="3" id="KW-0833">Ubl conjugation pathway</keyword>
<dbReference type="EMBL" id="RQTK01000573">
    <property type="protein sequence ID" value="RUS77535.1"/>
    <property type="molecule type" value="Genomic_DNA"/>
</dbReference>
<feature type="compositionally biased region" description="Basic and acidic residues" evidence="4">
    <location>
        <begin position="435"/>
        <end position="447"/>
    </location>
</feature>
<comment type="similarity">
    <text evidence="1">Belongs to the UFL1 family.</text>
</comment>
<dbReference type="PANTHER" id="PTHR31057:SF0">
    <property type="entry name" value="E3 UFM1-PROTEIN LIGASE 1"/>
    <property type="match status" value="1"/>
</dbReference>
<dbReference type="InterPro" id="IPR056761">
    <property type="entry name" value="Ufl1-like_C"/>
</dbReference>
<dbReference type="GO" id="GO:0032434">
    <property type="term" value="P:regulation of proteasomal ubiquitin-dependent protein catabolic process"/>
    <property type="evidence" value="ECO:0007669"/>
    <property type="project" value="TreeGrafter"/>
</dbReference>
<dbReference type="AlphaFoldDB" id="A0A3S1BXM8"/>
<evidence type="ECO:0000256" key="1">
    <source>
        <dbReference type="ARBA" id="ARBA00010789"/>
    </source>
</evidence>
<evidence type="ECO:0000256" key="2">
    <source>
        <dbReference type="ARBA" id="ARBA00022679"/>
    </source>
</evidence>
<gene>
    <name evidence="8" type="ORF">EGW08_014689</name>
</gene>
<dbReference type="InterPro" id="IPR018611">
    <property type="entry name" value="Ufl1"/>
</dbReference>
<organism evidence="8 9">
    <name type="scientific">Elysia chlorotica</name>
    <name type="common">Eastern emerald elysia</name>
    <name type="synonym">Sea slug</name>
    <dbReference type="NCBI Taxonomy" id="188477"/>
    <lineage>
        <taxon>Eukaryota</taxon>
        <taxon>Metazoa</taxon>
        <taxon>Spiralia</taxon>
        <taxon>Lophotrochozoa</taxon>
        <taxon>Mollusca</taxon>
        <taxon>Gastropoda</taxon>
        <taxon>Heterobranchia</taxon>
        <taxon>Euthyneura</taxon>
        <taxon>Panpulmonata</taxon>
        <taxon>Sacoglossa</taxon>
        <taxon>Placobranchoidea</taxon>
        <taxon>Plakobranchidae</taxon>
        <taxon>Elysia</taxon>
    </lineage>
</organism>
<evidence type="ECO:0000259" key="6">
    <source>
        <dbReference type="Pfam" id="PF23659"/>
    </source>
</evidence>
<protein>
    <recommendedName>
        <fullName evidence="10">E3 UFM1-protein ligase 1 homolog</fullName>
    </recommendedName>
</protein>
<dbReference type="STRING" id="188477.A0A3S1BXM8"/>
<accession>A0A3S1BXM8</accession>
<dbReference type="Pfam" id="PF25870">
    <property type="entry name" value="WHD_UFL1_5th"/>
    <property type="match status" value="1"/>
</dbReference>
<dbReference type="PANTHER" id="PTHR31057">
    <property type="entry name" value="E3 UFM1-PROTEIN LIGASE 1"/>
    <property type="match status" value="1"/>
</dbReference>
<dbReference type="GO" id="GO:0005789">
    <property type="term" value="C:endoplasmic reticulum membrane"/>
    <property type="evidence" value="ECO:0007669"/>
    <property type="project" value="TreeGrafter"/>
</dbReference>
<feature type="domain" description="E3 UFM1-protein ligase-like C-terminal" evidence="7">
    <location>
        <begin position="678"/>
        <end position="785"/>
    </location>
</feature>
<dbReference type="OrthoDB" id="10258297at2759"/>
<evidence type="ECO:0000259" key="7">
    <source>
        <dbReference type="Pfam" id="PF25041"/>
    </source>
</evidence>
<sequence>MADWEEVRKLAADFQKVQLSTAKQKLSERNVIELVTKLVELRMIDVLYTSDGKTYLTQQQLSKEIKDELIVHGGRINLVDLQQLLNVDYSHVEARVNDMVKRDGHLTLVLGQLISKTYRDHLAEEINDLLQEKGHVTIVGLTQTHDLPADFIREVIDDYLGKKITGQIDNYDKDVIFTDAFVARMRAQIRGAFSAVTVPTSIGPIRQAIGCKEHLFHTILEDLISSRRLAGSVSGSRQDKSQFLPEIYTRAQSEWIDSFYKQNGYLEYDALTRLGISDPKGYIKKRFKTEQLVYLTSCCVGPGISEQVQYSVDEALSTGSWVDIKTVLPSILSEKDVSELLASCLKTRSNAIVCGSTIVGSDKLVSESTEAFTEIMTQRAEAASKAQPAVLSNDVKQAGGDKSSHSKVAGLDDGSSAREDKRDQRRKKAATAGSSKKEGTGGREVKMKSTKKKGGRGRDMDDGSDEEAAGPTAGSSTANGPGKGKQQDLKFLTVAEIEEILSKQTHLQDCPRELLSEIASKLHRPLTRQYQEVAKSIFLKGSGADRKKTAQEVQDKVNGLWTNAHLFEKGLKMFEEPTQGSLTKHLLKTVCSDLANTIVIALASDNMVSLPSEADEQLTPEARLRLIGTLPRQIQEPLSKLHSSLNGASLEEFFQHIELLCGPAYLGLLLKKADKKKERQLVFNHRHSLSEQLKSERDAAMTLHLAVVLLFQTLTQCMLHCPGRLVPAVLAHLGSLMEAEALADLTAMQDLVVQLMKLKADPINTDEEEAEVTAQMDGLLDKVKAVALNTRKSAATSEDH</sequence>
<dbReference type="Pfam" id="PF25041">
    <property type="entry name" value="UFL1_C"/>
    <property type="match status" value="1"/>
</dbReference>